<dbReference type="PROSITE" id="PS00893">
    <property type="entry name" value="NUDIX_BOX"/>
    <property type="match status" value="1"/>
</dbReference>
<name>A0AAX4HPG2_9BACT</name>
<dbReference type="AlphaFoldDB" id="A0AAX4HPG2"/>
<dbReference type="InterPro" id="IPR015797">
    <property type="entry name" value="NUDIX_hydrolase-like_dom_sf"/>
</dbReference>
<dbReference type="InterPro" id="IPR000086">
    <property type="entry name" value="NUDIX_hydrolase_dom"/>
</dbReference>
<dbReference type="PROSITE" id="PS51462">
    <property type="entry name" value="NUDIX"/>
    <property type="match status" value="1"/>
</dbReference>
<evidence type="ECO:0000313" key="8">
    <source>
        <dbReference type="EMBL" id="WPU65090.1"/>
    </source>
</evidence>
<evidence type="ECO:0000256" key="6">
    <source>
        <dbReference type="RuleBase" id="RU003476"/>
    </source>
</evidence>
<dbReference type="Gene3D" id="3.90.79.10">
    <property type="entry name" value="Nucleoside Triphosphate Pyrophosphohydrolase"/>
    <property type="match status" value="1"/>
</dbReference>
<dbReference type="PANTHER" id="PTHR21340:SF0">
    <property type="entry name" value="BIS(5'-NUCLEOSYL)-TETRAPHOSPHATASE [ASYMMETRICAL]"/>
    <property type="match status" value="1"/>
</dbReference>
<dbReference type="KEGG" id="psti:SOO65_20545"/>
<dbReference type="EMBL" id="CP139487">
    <property type="protein sequence ID" value="WPU65090.1"/>
    <property type="molecule type" value="Genomic_DNA"/>
</dbReference>
<reference evidence="8 9" key="1">
    <citation type="submission" date="2023-11" db="EMBL/GenBank/DDBJ databases">
        <title>Peredibacter starrii A3.12.</title>
        <authorList>
            <person name="Mitchell R.J."/>
        </authorList>
    </citation>
    <scope>NUCLEOTIDE SEQUENCE [LARGE SCALE GENOMIC DNA]</scope>
    <source>
        <strain evidence="8 9">A3.12</strain>
    </source>
</reference>
<keyword evidence="4 6" id="KW-0378">Hydrolase</keyword>
<evidence type="ECO:0000256" key="5">
    <source>
        <dbReference type="ARBA" id="ARBA00032644"/>
    </source>
</evidence>
<dbReference type="SUPFAM" id="SSF55811">
    <property type="entry name" value="Nudix"/>
    <property type="match status" value="1"/>
</dbReference>
<dbReference type="CDD" id="cd03428">
    <property type="entry name" value="NUDIX_Ap4A_Nudt2"/>
    <property type="match status" value="1"/>
</dbReference>
<dbReference type="GO" id="GO:0006167">
    <property type="term" value="P:AMP biosynthetic process"/>
    <property type="evidence" value="ECO:0007669"/>
    <property type="project" value="TreeGrafter"/>
</dbReference>
<accession>A0AAX4HPG2</accession>
<evidence type="ECO:0000259" key="7">
    <source>
        <dbReference type="PROSITE" id="PS51462"/>
    </source>
</evidence>
<evidence type="ECO:0000313" key="9">
    <source>
        <dbReference type="Proteomes" id="UP001324634"/>
    </source>
</evidence>
<dbReference type="InterPro" id="IPR020084">
    <property type="entry name" value="NUDIX_hydrolase_CS"/>
</dbReference>
<feature type="domain" description="Nudix hydrolase" evidence="7">
    <location>
        <begin position="3"/>
        <end position="135"/>
    </location>
</feature>
<comment type="similarity">
    <text evidence="1 6">Belongs to the Nudix hydrolase family.</text>
</comment>
<dbReference type="Pfam" id="PF00293">
    <property type="entry name" value="NUDIX"/>
    <property type="match status" value="1"/>
</dbReference>
<evidence type="ECO:0000256" key="2">
    <source>
        <dbReference type="ARBA" id="ARBA00018911"/>
    </source>
</evidence>
<sequence>MNQTHLSAGIIPIRKKKSEWEFLILRAFSYWDFPKGMVEAEENAQVAAVRELEEETGISHIEFVQGKKFIETEVYGKGKVARYYLAEVKEEVEIKFVPNPITGVIEHHEYRWVSYEEARLLLVPRVQRVLDWAQKLIAN</sequence>
<dbReference type="PRINTS" id="PR00502">
    <property type="entry name" value="NUDIXFAMILY"/>
</dbReference>
<gene>
    <name evidence="8" type="ORF">SOO65_20545</name>
</gene>
<dbReference type="GO" id="GO:0000166">
    <property type="term" value="F:nucleotide binding"/>
    <property type="evidence" value="ECO:0007669"/>
    <property type="project" value="UniProtKB-KW"/>
</dbReference>
<dbReference type="InterPro" id="IPR020476">
    <property type="entry name" value="Nudix_hydrolase"/>
</dbReference>
<dbReference type="InterPro" id="IPR051325">
    <property type="entry name" value="Nudix_hydrolase_domain"/>
</dbReference>
<dbReference type="PANTHER" id="PTHR21340">
    <property type="entry name" value="DIADENOSINE 5,5-P1,P4-TETRAPHOSPHATE PYROPHOSPHOHYDROLASE MUTT"/>
    <property type="match status" value="1"/>
</dbReference>
<dbReference type="InterPro" id="IPR003565">
    <property type="entry name" value="Tetra_PHTase"/>
</dbReference>
<keyword evidence="9" id="KW-1185">Reference proteome</keyword>
<dbReference type="GO" id="GO:0004081">
    <property type="term" value="F:bis(5'-nucleosyl)-tetraphosphatase (asymmetrical) activity"/>
    <property type="evidence" value="ECO:0007669"/>
    <property type="project" value="TreeGrafter"/>
</dbReference>
<evidence type="ECO:0000256" key="4">
    <source>
        <dbReference type="ARBA" id="ARBA00022801"/>
    </source>
</evidence>
<evidence type="ECO:0000256" key="3">
    <source>
        <dbReference type="ARBA" id="ARBA00022741"/>
    </source>
</evidence>
<proteinExistence type="inferred from homology"/>
<dbReference type="RefSeq" id="WP_321395123.1">
    <property type="nucleotide sequence ID" value="NZ_CP139487.1"/>
</dbReference>
<keyword evidence="3" id="KW-0547">Nucleotide-binding</keyword>
<organism evidence="8 9">
    <name type="scientific">Peredibacter starrii</name>
    <dbReference type="NCBI Taxonomy" id="28202"/>
    <lineage>
        <taxon>Bacteria</taxon>
        <taxon>Pseudomonadati</taxon>
        <taxon>Bdellovibrionota</taxon>
        <taxon>Bacteriovoracia</taxon>
        <taxon>Bacteriovoracales</taxon>
        <taxon>Bacteriovoracaceae</taxon>
        <taxon>Peredibacter</taxon>
    </lineage>
</organism>
<protein>
    <recommendedName>
        <fullName evidence="2">Bis(5'-nucleosyl)-tetraphosphatase [asymmetrical]</fullName>
    </recommendedName>
    <alternativeName>
        <fullName evidence="5">Diadenosine 5',5'''-P1,P4-tetraphosphate asymmetrical hydrolase</fullName>
    </alternativeName>
</protein>
<evidence type="ECO:0000256" key="1">
    <source>
        <dbReference type="ARBA" id="ARBA00005582"/>
    </source>
</evidence>
<dbReference type="GO" id="GO:0006754">
    <property type="term" value="P:ATP biosynthetic process"/>
    <property type="evidence" value="ECO:0007669"/>
    <property type="project" value="TreeGrafter"/>
</dbReference>
<dbReference type="Proteomes" id="UP001324634">
    <property type="component" value="Chromosome"/>
</dbReference>